<sequence length="358" mass="38157">MTRLLPLTLALGLLPAAHAEVRVSVNPLPYGSVQLSHNQYMVPNVNGINVLVYSDRPLPFAQPGQPYASQQSIVIDPLPYGAVRMNDTQYLLKSDGMTIMLMANSPLAFKETSLTMPSTTPNELATGRNTPPAQAPVSTAPLQLALEPVLQPQAALTGAQTVPVIVRPAPQASAVPARQSTVAQLGSLPYSAEGQSALERIRNRTGSTASRVNTQEPTKAPASTVSLQPAVTAPLITEVRQSSRTPRRVNFQGLPAGVDGYVLASEENGQVKLAYSIINRAQDTYVLNPVKLSLKQEGTGLRASLDRRNGSLAPGVIPSGQGEMGTITLARATNAPINLTWTMQNQVTGENYQLSYSY</sequence>
<keyword evidence="2" id="KW-0732">Signal</keyword>
<geneLocation type="plasmid" evidence="3 4">
    <name>pDEIPR02</name>
</geneLocation>
<evidence type="ECO:0008006" key="5">
    <source>
        <dbReference type="Google" id="ProtNLM"/>
    </source>
</evidence>
<keyword evidence="4" id="KW-1185">Reference proteome</keyword>
<dbReference type="AlphaFoldDB" id="F0RQL3"/>
<reference evidence="3 4" key="2">
    <citation type="journal article" date="2012" name="Stand. Genomic Sci.">
        <title>Complete genome sequence of the orange-red pigmented, radioresistant Deinococcus proteolyticus type strain (MRP(T)).</title>
        <authorList>
            <person name="Copeland A."/>
            <person name="Zeytun A."/>
            <person name="Yassawong M."/>
            <person name="Nolan M."/>
            <person name="Lucas S."/>
            <person name="Hammon N."/>
            <person name="Deshpande S."/>
            <person name="Cheng J.F."/>
            <person name="Han C."/>
            <person name="Tapia R."/>
            <person name="Goodwin L.A."/>
            <person name="Pitluck S."/>
            <person name="Mavromatis K."/>
            <person name="Liolios K."/>
            <person name="Pagani I."/>
            <person name="Ivanova N."/>
            <person name="Mikhailova N."/>
            <person name="Pati A."/>
            <person name="Chen A."/>
            <person name="Palaniappan K."/>
            <person name="Land M."/>
            <person name="Hauser L."/>
            <person name="Jeffries C.D."/>
            <person name="Brambilla E.M."/>
            <person name="Rohde M."/>
            <person name="Sikorski J."/>
            <person name="Pukall R."/>
            <person name="Goker M."/>
            <person name="Detter J.C."/>
            <person name="Woyke T."/>
            <person name="Bristow J."/>
            <person name="Eisen J.A."/>
            <person name="Markowitz V."/>
            <person name="Hugenholtz P."/>
            <person name="Kyrpides N.C."/>
            <person name="Klenk H.P."/>
            <person name="Lapidus A."/>
        </authorList>
    </citation>
    <scope>NUCLEOTIDE SEQUENCE [LARGE SCALE GENOMIC DNA]</scope>
    <source>
        <strain evidence="4">ATCC 35074 / DSM 20540 / JCM 6276 / NBRC 101906 / NCIMB 13154 / VKM Ac-1939 / CCM 2703 / MRP</strain>
        <plasmid evidence="4">Plasmid pDEIPR02</plasmid>
    </source>
</reference>
<feature type="chain" id="PRO_5003256201" description="DUF4384 domain-containing protein" evidence="2">
    <location>
        <begin position="20"/>
        <end position="358"/>
    </location>
</feature>
<dbReference type="Proteomes" id="UP000007718">
    <property type="component" value="Plasmid pDEIPR02"/>
</dbReference>
<reference evidence="4" key="1">
    <citation type="submission" date="2011-02" db="EMBL/GenBank/DDBJ databases">
        <title>The complete sequence of plasmid2 of Deinococcus proteolyticus DSM 20540.</title>
        <authorList>
            <consortium name="US DOE Joint Genome Institute (JGI-PGF)"/>
            <person name="Lucas S."/>
            <person name="Copeland A."/>
            <person name="Lapidus A."/>
            <person name="Bruce D."/>
            <person name="Goodwin L."/>
            <person name="Pitluck S."/>
            <person name="Kyrpides N."/>
            <person name="Mavromatis K."/>
            <person name="Pagani I."/>
            <person name="Ivanova N."/>
            <person name="Ovchinnikova G."/>
            <person name="Zeytun A."/>
            <person name="Detter J.C."/>
            <person name="Han C."/>
            <person name="Land M."/>
            <person name="Hauser L."/>
            <person name="Markowitz V."/>
            <person name="Cheng J.-F."/>
            <person name="Hugenholtz P."/>
            <person name="Woyke T."/>
            <person name="Wu D."/>
            <person name="Pukall R."/>
            <person name="Steenblock K."/>
            <person name="Brambilla E."/>
            <person name="Klenk H.-P."/>
            <person name="Eisen J.A."/>
        </authorList>
    </citation>
    <scope>NUCLEOTIDE SEQUENCE [LARGE SCALE GENOMIC DNA]</scope>
    <source>
        <strain evidence="4">ATCC 35074 / DSM 20540 / JCM 6276 / NBRC 101906 / NCIMB 13154 / VKM Ac-1939 / CCM 2703 / MRP</strain>
        <plasmid evidence="4">Plasmid pDEIPR02</plasmid>
    </source>
</reference>
<dbReference type="HOGENOM" id="CLU_773216_0_0_0"/>
<feature type="region of interest" description="Disordered" evidence="1">
    <location>
        <begin position="117"/>
        <end position="136"/>
    </location>
</feature>
<evidence type="ECO:0000313" key="4">
    <source>
        <dbReference type="Proteomes" id="UP000007718"/>
    </source>
</evidence>
<organism evidence="3 4">
    <name type="scientific">Deinococcus proteolyticus (strain ATCC 35074 / DSM 20540 / JCM 6276 / NBRC 101906 / NCIMB 13154 / VKM Ac-1939 / CCM 2703 / MRP)</name>
    <dbReference type="NCBI Taxonomy" id="693977"/>
    <lineage>
        <taxon>Bacteria</taxon>
        <taxon>Thermotogati</taxon>
        <taxon>Deinococcota</taxon>
        <taxon>Deinococci</taxon>
        <taxon>Deinococcales</taxon>
        <taxon>Deinococcaceae</taxon>
        <taxon>Deinococcus</taxon>
    </lineage>
</organism>
<evidence type="ECO:0000256" key="2">
    <source>
        <dbReference type="SAM" id="SignalP"/>
    </source>
</evidence>
<dbReference type="EMBL" id="CP002538">
    <property type="protein sequence ID" value="ADY27572.1"/>
    <property type="molecule type" value="Genomic_DNA"/>
</dbReference>
<proteinExistence type="predicted"/>
<name>F0RQL3_DEIPM</name>
<dbReference type="RefSeq" id="WP_013615926.1">
    <property type="nucleotide sequence ID" value="NC_015162.1"/>
</dbReference>
<protein>
    <recommendedName>
        <fullName evidence="5">DUF4384 domain-containing protein</fullName>
    </recommendedName>
</protein>
<gene>
    <name evidence="3" type="ordered locus">Deipr_2455</name>
</gene>
<dbReference type="OrthoDB" id="9855155at2"/>
<feature type="signal peptide" evidence="2">
    <location>
        <begin position="1"/>
        <end position="19"/>
    </location>
</feature>
<keyword evidence="3" id="KW-0614">Plasmid</keyword>
<evidence type="ECO:0000313" key="3">
    <source>
        <dbReference type="EMBL" id="ADY27572.1"/>
    </source>
</evidence>
<dbReference type="KEGG" id="dpt:Deipr_2455"/>
<accession>F0RQL3</accession>
<evidence type="ECO:0000256" key="1">
    <source>
        <dbReference type="SAM" id="MobiDB-lite"/>
    </source>
</evidence>